<reference evidence="2" key="3">
    <citation type="submission" date="2018-08" db="UniProtKB">
        <authorList>
            <consortium name="EnsemblPlants"/>
        </authorList>
    </citation>
    <scope>IDENTIFICATION</scope>
    <source>
        <strain evidence="2">cv. Bd21</strain>
    </source>
</reference>
<proteinExistence type="predicted"/>
<keyword evidence="3" id="KW-1185">Reference proteome</keyword>
<name>A0A0Q3PRQ2_BRADI</name>
<dbReference type="Gramene" id="KQJ92193">
    <property type="protein sequence ID" value="KQJ92193"/>
    <property type="gene ID" value="BRADI_4g42173v3"/>
</dbReference>
<dbReference type="EMBL" id="CM000883">
    <property type="protein sequence ID" value="KQJ92193.1"/>
    <property type="molecule type" value="Genomic_DNA"/>
</dbReference>
<organism evidence="1">
    <name type="scientific">Brachypodium distachyon</name>
    <name type="common">Purple false brome</name>
    <name type="synonym">Trachynia distachya</name>
    <dbReference type="NCBI Taxonomy" id="15368"/>
    <lineage>
        <taxon>Eukaryota</taxon>
        <taxon>Viridiplantae</taxon>
        <taxon>Streptophyta</taxon>
        <taxon>Embryophyta</taxon>
        <taxon>Tracheophyta</taxon>
        <taxon>Spermatophyta</taxon>
        <taxon>Magnoliopsida</taxon>
        <taxon>Liliopsida</taxon>
        <taxon>Poales</taxon>
        <taxon>Poaceae</taxon>
        <taxon>BOP clade</taxon>
        <taxon>Pooideae</taxon>
        <taxon>Stipodae</taxon>
        <taxon>Brachypodieae</taxon>
        <taxon>Brachypodium</taxon>
    </lineage>
</organism>
<reference evidence="1" key="2">
    <citation type="submission" date="2017-06" db="EMBL/GenBank/DDBJ databases">
        <title>WGS assembly of Brachypodium distachyon.</title>
        <authorList>
            <consortium name="The International Brachypodium Initiative"/>
            <person name="Lucas S."/>
            <person name="Harmon-Smith M."/>
            <person name="Lail K."/>
            <person name="Tice H."/>
            <person name="Grimwood J."/>
            <person name="Bruce D."/>
            <person name="Barry K."/>
            <person name="Shu S."/>
            <person name="Lindquist E."/>
            <person name="Wang M."/>
            <person name="Pitluck S."/>
            <person name="Vogel J.P."/>
            <person name="Garvin D.F."/>
            <person name="Mockler T.C."/>
            <person name="Schmutz J."/>
            <person name="Rokhsar D."/>
            <person name="Bevan M.W."/>
        </authorList>
    </citation>
    <scope>NUCLEOTIDE SEQUENCE</scope>
    <source>
        <strain evidence="1">Bd21</strain>
    </source>
</reference>
<dbReference type="InParanoid" id="A0A0Q3PRQ2"/>
<sequence>MMSDRGDSLEPVSLVELNMGSLVIRGHTHANAPHYVIPVALWICSFSMRPRMSPGFMHADVAGIDHHGHGRTTWVACASARLQDVSSFLKKHDALLIELIASSCTIPVHRST</sequence>
<dbReference type="Proteomes" id="UP000008810">
    <property type="component" value="Chromosome 4"/>
</dbReference>
<reference evidence="1 2" key="1">
    <citation type="journal article" date="2010" name="Nature">
        <title>Genome sequencing and analysis of the model grass Brachypodium distachyon.</title>
        <authorList>
            <consortium name="International Brachypodium Initiative"/>
        </authorList>
    </citation>
    <scope>NUCLEOTIDE SEQUENCE [LARGE SCALE GENOMIC DNA]</scope>
    <source>
        <strain evidence="1 2">Bd21</strain>
    </source>
</reference>
<protein>
    <submittedName>
        <fullName evidence="1 2">Uncharacterized protein</fullName>
    </submittedName>
</protein>
<evidence type="ECO:0000313" key="1">
    <source>
        <dbReference type="EMBL" id="KQJ92193.1"/>
    </source>
</evidence>
<accession>A0A0Q3PRQ2</accession>
<gene>
    <name evidence="1" type="ORF">BRADI_4g42173v3</name>
</gene>
<dbReference type="EnsemblPlants" id="KQJ92193">
    <property type="protein sequence ID" value="KQJ92193"/>
    <property type="gene ID" value="BRADI_4g42173v3"/>
</dbReference>
<evidence type="ECO:0000313" key="2">
    <source>
        <dbReference type="EnsemblPlants" id="KQJ92193"/>
    </source>
</evidence>
<evidence type="ECO:0000313" key="3">
    <source>
        <dbReference type="Proteomes" id="UP000008810"/>
    </source>
</evidence>
<dbReference type="AlphaFoldDB" id="A0A0Q3PRQ2"/>